<keyword evidence="2" id="KW-1185">Reference proteome</keyword>
<protein>
    <submittedName>
        <fullName evidence="1">Uncharacterized protein</fullName>
    </submittedName>
</protein>
<dbReference type="RefSeq" id="WP_203629543.1">
    <property type="nucleotide sequence ID" value="NZ_BNJR01000010.1"/>
</dbReference>
<evidence type="ECO:0000313" key="1">
    <source>
        <dbReference type="EMBL" id="GHP13499.1"/>
    </source>
</evidence>
<reference evidence="1 2" key="1">
    <citation type="journal article" date="2021" name="Int. J. Syst. Evol. Microbiol.">
        <title>Lentilactobacillus fungorum sp. nov., isolated from spent mushroom substrates.</title>
        <authorList>
            <person name="Tohno M."/>
            <person name="Tanizawa Y."/>
            <person name="Kojima Y."/>
            <person name="Sakamoto M."/>
            <person name="Ohkuma M."/>
            <person name="Kobayashi H."/>
        </authorList>
    </citation>
    <scope>NUCLEOTIDE SEQUENCE [LARGE SCALE GENOMIC DNA]</scope>
    <source>
        <strain evidence="1 2">YK48G</strain>
    </source>
</reference>
<proteinExistence type="predicted"/>
<organism evidence="1 2">
    <name type="scientific">Lentilactobacillus fungorum</name>
    <dbReference type="NCBI Taxonomy" id="2201250"/>
    <lineage>
        <taxon>Bacteria</taxon>
        <taxon>Bacillati</taxon>
        <taxon>Bacillota</taxon>
        <taxon>Bacilli</taxon>
        <taxon>Lactobacillales</taxon>
        <taxon>Lactobacillaceae</taxon>
        <taxon>Lentilactobacillus</taxon>
    </lineage>
</organism>
<accession>A0ABQ3VYT1</accession>
<sequence>MQRDVASFIEDVTNEKIPGKSISQKLAAILADPGAAMQPVYAFVEEQLNLGKLGYGELQVSDVDATIRLETNLINLPLQEPARISKMISDQDELAVNVYLVITSPLVNQSGLRIDEVASAGDFIGHVDDYSKTMNDWVVEKLTAVQANLAETAKKKPKDKSKK</sequence>
<comment type="caution">
    <text evidence="1">The sequence shown here is derived from an EMBL/GenBank/DDBJ whole genome shotgun (WGS) entry which is preliminary data.</text>
</comment>
<dbReference type="Proteomes" id="UP000604765">
    <property type="component" value="Unassembled WGS sequence"/>
</dbReference>
<name>A0ABQ3VYT1_9LACO</name>
<dbReference type="EMBL" id="BNJR01000010">
    <property type="protein sequence ID" value="GHP13499.1"/>
    <property type="molecule type" value="Genomic_DNA"/>
</dbReference>
<evidence type="ECO:0000313" key="2">
    <source>
        <dbReference type="Proteomes" id="UP000604765"/>
    </source>
</evidence>
<gene>
    <name evidence="1" type="ORF">YK48G_09240</name>
</gene>